<organism evidence="2 3">
    <name type="scientific">Pseudomonas trivialis</name>
    <dbReference type="NCBI Taxonomy" id="200450"/>
    <lineage>
        <taxon>Bacteria</taxon>
        <taxon>Pseudomonadati</taxon>
        <taxon>Pseudomonadota</taxon>
        <taxon>Gammaproteobacteria</taxon>
        <taxon>Pseudomonadales</taxon>
        <taxon>Pseudomonadaceae</taxon>
        <taxon>Pseudomonas</taxon>
    </lineage>
</organism>
<keyword evidence="1" id="KW-0472">Membrane</keyword>
<dbReference type="EMBL" id="LT629760">
    <property type="protein sequence ID" value="SDT10971.1"/>
    <property type="molecule type" value="Genomic_DNA"/>
</dbReference>
<keyword evidence="3" id="KW-1185">Reference proteome</keyword>
<evidence type="ECO:0000313" key="2">
    <source>
        <dbReference type="EMBL" id="SDT10971.1"/>
    </source>
</evidence>
<feature type="transmembrane region" description="Helical" evidence="1">
    <location>
        <begin position="9"/>
        <end position="27"/>
    </location>
</feature>
<reference evidence="2 3" key="1">
    <citation type="submission" date="2016-10" db="EMBL/GenBank/DDBJ databases">
        <authorList>
            <person name="Varghese N."/>
            <person name="Submissions S."/>
        </authorList>
    </citation>
    <scope>NUCLEOTIDE SEQUENCE [LARGE SCALE GENOMIC DNA]</scope>
    <source>
        <strain evidence="2 3">BS3111</strain>
    </source>
</reference>
<evidence type="ECO:0008006" key="4">
    <source>
        <dbReference type="Google" id="ProtNLM"/>
    </source>
</evidence>
<protein>
    <recommendedName>
        <fullName evidence="4">Lipoprotein</fullName>
    </recommendedName>
</protein>
<keyword evidence="1" id="KW-1133">Transmembrane helix</keyword>
<dbReference type="Proteomes" id="UP000183126">
    <property type="component" value="Chromosome I"/>
</dbReference>
<accession>A0ABY0USC3</accession>
<evidence type="ECO:0000313" key="3">
    <source>
        <dbReference type="Proteomes" id="UP000183126"/>
    </source>
</evidence>
<name>A0ABY0USC3_9PSED</name>
<keyword evidence="1" id="KW-0812">Transmembrane</keyword>
<dbReference type="RefSeq" id="WP_057008053.1">
    <property type="nucleotide sequence ID" value="NZ_JYLK01000006.1"/>
</dbReference>
<proteinExistence type="predicted"/>
<gene>
    <name evidence="2" type="ORF">SAMN04490205_4797</name>
</gene>
<sequence>MQNRKGIKWYVWLLLAICSGQAFYIYVSGPSRPDPAKVVTVTPVSDGGAIYEVLYDSGGATVPFIYRYFLMDLQPSDAEALKKSGSATPFLVTKGTQAVGEVSGNHVKLKTSETIYDFHNTAYFKIDGELNIVKFNLEATLP</sequence>
<evidence type="ECO:0000256" key="1">
    <source>
        <dbReference type="SAM" id="Phobius"/>
    </source>
</evidence>